<sequence>MAPAPSQSLEQEVRMTLVPKRMLPLRERLGLRTVLPEMAQFLSKILTLMEVRLTTVVRRMVQVPMMTLLRSLKSLLDSQSL</sequence>
<accession>A0AAV9P559</accession>
<dbReference type="Proteomes" id="UP001337655">
    <property type="component" value="Unassembled WGS sequence"/>
</dbReference>
<dbReference type="GeneID" id="89929872"/>
<organism evidence="1 2">
    <name type="scientific">Saxophila tyrrhenica</name>
    <dbReference type="NCBI Taxonomy" id="1690608"/>
    <lineage>
        <taxon>Eukaryota</taxon>
        <taxon>Fungi</taxon>
        <taxon>Dikarya</taxon>
        <taxon>Ascomycota</taxon>
        <taxon>Pezizomycotina</taxon>
        <taxon>Dothideomycetes</taxon>
        <taxon>Dothideomycetidae</taxon>
        <taxon>Mycosphaerellales</taxon>
        <taxon>Extremaceae</taxon>
        <taxon>Saxophila</taxon>
    </lineage>
</organism>
<protein>
    <submittedName>
        <fullName evidence="1">Uncharacterized protein</fullName>
    </submittedName>
</protein>
<proteinExistence type="predicted"/>
<dbReference type="RefSeq" id="XP_064656231.1">
    <property type="nucleotide sequence ID" value="XM_064805771.1"/>
</dbReference>
<dbReference type="EMBL" id="JAVRRT010000014">
    <property type="protein sequence ID" value="KAK5166278.1"/>
    <property type="molecule type" value="Genomic_DNA"/>
</dbReference>
<evidence type="ECO:0000313" key="1">
    <source>
        <dbReference type="EMBL" id="KAK5166278.1"/>
    </source>
</evidence>
<keyword evidence="2" id="KW-1185">Reference proteome</keyword>
<gene>
    <name evidence="1" type="ORF">LTR77_008539</name>
</gene>
<name>A0AAV9P559_9PEZI</name>
<evidence type="ECO:0000313" key="2">
    <source>
        <dbReference type="Proteomes" id="UP001337655"/>
    </source>
</evidence>
<dbReference type="AlphaFoldDB" id="A0AAV9P559"/>
<reference evidence="1 2" key="1">
    <citation type="submission" date="2023-08" db="EMBL/GenBank/DDBJ databases">
        <title>Black Yeasts Isolated from many extreme environments.</title>
        <authorList>
            <person name="Coleine C."/>
            <person name="Stajich J.E."/>
            <person name="Selbmann L."/>
        </authorList>
    </citation>
    <scope>NUCLEOTIDE SEQUENCE [LARGE SCALE GENOMIC DNA]</scope>
    <source>
        <strain evidence="1 2">CCFEE 5935</strain>
    </source>
</reference>
<comment type="caution">
    <text evidence="1">The sequence shown here is derived from an EMBL/GenBank/DDBJ whole genome shotgun (WGS) entry which is preliminary data.</text>
</comment>